<dbReference type="Pfam" id="PF13442">
    <property type="entry name" value="Cytochrome_CBB3"/>
    <property type="match status" value="1"/>
</dbReference>
<keyword evidence="5" id="KW-0408">Iron</keyword>
<evidence type="ECO:0000256" key="2">
    <source>
        <dbReference type="ARBA" id="ARBA00022617"/>
    </source>
</evidence>
<dbReference type="GO" id="GO:0020037">
    <property type="term" value="F:heme binding"/>
    <property type="evidence" value="ECO:0007669"/>
    <property type="project" value="InterPro"/>
</dbReference>
<dbReference type="Gene3D" id="1.10.760.10">
    <property type="entry name" value="Cytochrome c-like domain"/>
    <property type="match status" value="1"/>
</dbReference>
<dbReference type="AlphaFoldDB" id="A0A3B0X5A6"/>
<dbReference type="InterPro" id="IPR036909">
    <property type="entry name" value="Cyt_c-like_dom_sf"/>
</dbReference>
<keyword evidence="2" id="KW-0349">Heme</keyword>
<evidence type="ECO:0000256" key="1">
    <source>
        <dbReference type="ARBA" id="ARBA00022448"/>
    </source>
</evidence>
<dbReference type="InterPro" id="IPR002323">
    <property type="entry name" value="Cyt_CIE"/>
</dbReference>
<keyword evidence="3" id="KW-0479">Metal-binding</keyword>
<dbReference type="PANTHER" id="PTHR40942:SF4">
    <property type="entry name" value="CYTOCHROME C5"/>
    <property type="match status" value="1"/>
</dbReference>
<gene>
    <name evidence="7" type="ORF">MNBD_GAMMA09-3388</name>
</gene>
<evidence type="ECO:0000256" key="3">
    <source>
        <dbReference type="ARBA" id="ARBA00022723"/>
    </source>
</evidence>
<dbReference type="GO" id="GO:0009055">
    <property type="term" value="F:electron transfer activity"/>
    <property type="evidence" value="ECO:0007669"/>
    <property type="project" value="InterPro"/>
</dbReference>
<dbReference type="PRINTS" id="PR00607">
    <property type="entry name" value="CYTCHROMECIE"/>
</dbReference>
<name>A0A3B0X5A6_9ZZZZ</name>
<dbReference type="SUPFAM" id="SSF46626">
    <property type="entry name" value="Cytochrome c"/>
    <property type="match status" value="1"/>
</dbReference>
<keyword evidence="1" id="KW-0813">Transport</keyword>
<protein>
    <recommendedName>
        <fullName evidence="6">Cytochrome c domain-containing protein</fullName>
    </recommendedName>
</protein>
<reference evidence="7" key="1">
    <citation type="submission" date="2018-06" db="EMBL/GenBank/DDBJ databases">
        <authorList>
            <person name="Zhirakovskaya E."/>
        </authorList>
    </citation>
    <scope>NUCLEOTIDE SEQUENCE</scope>
</reference>
<evidence type="ECO:0000259" key="6">
    <source>
        <dbReference type="PROSITE" id="PS51007"/>
    </source>
</evidence>
<proteinExistence type="predicted"/>
<dbReference type="PROSITE" id="PS51257">
    <property type="entry name" value="PROKAR_LIPOPROTEIN"/>
    <property type="match status" value="1"/>
</dbReference>
<evidence type="ECO:0000313" key="7">
    <source>
        <dbReference type="EMBL" id="VAW62901.1"/>
    </source>
</evidence>
<sequence>MLTENRHKKLTSITVSQCLTSVVLLASILVLISGCQGGGDIKNKSPSSSTEVNGTRGYIDERNKPIVPYTGAERSGAEVYALYCATCHDRTTQGAPLPDDDIEWLRRLKKGNEVLVKNVLNGYKELMPVKGGCRNCSEKEVRAAVDYIFMRSGIKNTE</sequence>
<keyword evidence="4" id="KW-0249">Electron transport</keyword>
<dbReference type="PROSITE" id="PS51007">
    <property type="entry name" value="CYTC"/>
    <property type="match status" value="1"/>
</dbReference>
<evidence type="ECO:0000256" key="4">
    <source>
        <dbReference type="ARBA" id="ARBA00022982"/>
    </source>
</evidence>
<evidence type="ECO:0000256" key="5">
    <source>
        <dbReference type="ARBA" id="ARBA00023004"/>
    </source>
</evidence>
<dbReference type="EMBL" id="UOFI01000033">
    <property type="protein sequence ID" value="VAW62901.1"/>
    <property type="molecule type" value="Genomic_DNA"/>
</dbReference>
<feature type="domain" description="Cytochrome c" evidence="6">
    <location>
        <begin position="71"/>
        <end position="152"/>
    </location>
</feature>
<accession>A0A3B0X5A6</accession>
<dbReference type="PANTHER" id="PTHR40942">
    <property type="match status" value="1"/>
</dbReference>
<organism evidence="7">
    <name type="scientific">hydrothermal vent metagenome</name>
    <dbReference type="NCBI Taxonomy" id="652676"/>
    <lineage>
        <taxon>unclassified sequences</taxon>
        <taxon>metagenomes</taxon>
        <taxon>ecological metagenomes</taxon>
    </lineage>
</organism>
<dbReference type="GO" id="GO:0005506">
    <property type="term" value="F:iron ion binding"/>
    <property type="evidence" value="ECO:0007669"/>
    <property type="project" value="InterPro"/>
</dbReference>
<dbReference type="InterPro" id="IPR009056">
    <property type="entry name" value="Cyt_c-like_dom"/>
</dbReference>